<dbReference type="GO" id="GO:0020037">
    <property type="term" value="F:heme binding"/>
    <property type="evidence" value="ECO:0007669"/>
    <property type="project" value="InterPro"/>
</dbReference>
<keyword evidence="2" id="KW-0575">Peroxidase</keyword>
<dbReference type="PANTHER" id="PTHR30555">
    <property type="entry name" value="HYDROPEROXIDASE I, BIFUNCTIONAL CATALASE-PEROXIDASE"/>
    <property type="match status" value="1"/>
</dbReference>
<keyword evidence="3" id="KW-0349">Heme</keyword>
<keyword evidence="6" id="KW-0408">Iron</keyword>
<keyword evidence="4" id="KW-0479">Metal-binding</keyword>
<sequence length="110" mass="12719">MWTSNPFTINNQYFINLLKEEWELVTLSTGKQQYKAVGKDLYMLQTDLVIRWDPEMLTAAQDFASDNQLFLAEFRAAWTRLMNADRFDGPFKNLCAAQTAQDDLPTSRSS</sequence>
<dbReference type="GO" id="GO:0070301">
    <property type="term" value="P:cellular response to hydrogen peroxide"/>
    <property type="evidence" value="ECO:0007669"/>
    <property type="project" value="TreeGrafter"/>
</dbReference>
<dbReference type="PANTHER" id="PTHR30555:SF0">
    <property type="entry name" value="CATALASE-PEROXIDASE"/>
    <property type="match status" value="1"/>
</dbReference>
<dbReference type="GO" id="GO:0042744">
    <property type="term" value="P:hydrogen peroxide catabolic process"/>
    <property type="evidence" value="ECO:0007669"/>
    <property type="project" value="TreeGrafter"/>
</dbReference>
<dbReference type="GO" id="GO:0005829">
    <property type="term" value="C:cytosol"/>
    <property type="evidence" value="ECO:0007669"/>
    <property type="project" value="TreeGrafter"/>
</dbReference>
<dbReference type="Gene3D" id="1.10.420.10">
    <property type="entry name" value="Peroxidase, domain 2"/>
    <property type="match status" value="1"/>
</dbReference>
<keyword evidence="5" id="KW-0560">Oxidoreductase</keyword>
<dbReference type="EMBL" id="HBIV01052603">
    <property type="protein sequence ID" value="CAE0684289.1"/>
    <property type="molecule type" value="Transcribed_RNA"/>
</dbReference>
<evidence type="ECO:0000313" key="7">
    <source>
        <dbReference type="EMBL" id="CAE0684289.1"/>
    </source>
</evidence>
<organism evidence="7">
    <name type="scientific">Lotharella globosa</name>
    <dbReference type="NCBI Taxonomy" id="91324"/>
    <lineage>
        <taxon>Eukaryota</taxon>
        <taxon>Sar</taxon>
        <taxon>Rhizaria</taxon>
        <taxon>Cercozoa</taxon>
        <taxon>Chlorarachniophyceae</taxon>
        <taxon>Lotharella</taxon>
    </lineage>
</organism>
<gene>
    <name evidence="7" type="ORF">LGLO00237_LOCUS36077</name>
</gene>
<reference evidence="7" key="1">
    <citation type="submission" date="2021-01" db="EMBL/GenBank/DDBJ databases">
        <authorList>
            <person name="Corre E."/>
            <person name="Pelletier E."/>
            <person name="Niang G."/>
            <person name="Scheremetjew M."/>
            <person name="Finn R."/>
            <person name="Kale V."/>
            <person name="Holt S."/>
            <person name="Cochrane G."/>
            <person name="Meng A."/>
            <person name="Brown T."/>
            <person name="Cohen L."/>
        </authorList>
    </citation>
    <scope>NUCLEOTIDE SEQUENCE</scope>
    <source>
        <strain evidence="7">CCCM811</strain>
    </source>
</reference>
<dbReference type="InterPro" id="IPR000763">
    <property type="entry name" value="Catalase_peroxidase"/>
</dbReference>
<comment type="cofactor">
    <cofactor evidence="1">
        <name>heme b</name>
        <dbReference type="ChEBI" id="CHEBI:60344"/>
    </cofactor>
</comment>
<accession>A0A7S3ZIM4</accession>
<dbReference type="AlphaFoldDB" id="A0A7S3ZIM4"/>
<evidence type="ECO:0000256" key="2">
    <source>
        <dbReference type="ARBA" id="ARBA00022559"/>
    </source>
</evidence>
<evidence type="ECO:0000256" key="6">
    <source>
        <dbReference type="ARBA" id="ARBA00023004"/>
    </source>
</evidence>
<proteinExistence type="predicted"/>
<protein>
    <recommendedName>
        <fullName evidence="8">Plant heme peroxidase family profile domain-containing protein</fullName>
    </recommendedName>
</protein>
<dbReference type="SUPFAM" id="SSF48113">
    <property type="entry name" value="Heme-dependent peroxidases"/>
    <property type="match status" value="1"/>
</dbReference>
<dbReference type="InterPro" id="IPR010255">
    <property type="entry name" value="Haem_peroxidase_sf"/>
</dbReference>
<evidence type="ECO:0000256" key="1">
    <source>
        <dbReference type="ARBA" id="ARBA00001970"/>
    </source>
</evidence>
<evidence type="ECO:0000256" key="4">
    <source>
        <dbReference type="ARBA" id="ARBA00022723"/>
    </source>
</evidence>
<dbReference type="GO" id="GO:0046872">
    <property type="term" value="F:metal ion binding"/>
    <property type="evidence" value="ECO:0007669"/>
    <property type="project" value="UniProtKB-KW"/>
</dbReference>
<evidence type="ECO:0000256" key="5">
    <source>
        <dbReference type="ARBA" id="ARBA00023002"/>
    </source>
</evidence>
<dbReference type="GO" id="GO:0004096">
    <property type="term" value="F:catalase activity"/>
    <property type="evidence" value="ECO:0007669"/>
    <property type="project" value="InterPro"/>
</dbReference>
<evidence type="ECO:0008006" key="8">
    <source>
        <dbReference type="Google" id="ProtNLM"/>
    </source>
</evidence>
<evidence type="ECO:0000256" key="3">
    <source>
        <dbReference type="ARBA" id="ARBA00022617"/>
    </source>
</evidence>
<name>A0A7S3ZIM4_9EUKA</name>